<dbReference type="PRINTS" id="PR00723">
    <property type="entry name" value="SUBTILISIN"/>
</dbReference>
<evidence type="ECO:0000313" key="9">
    <source>
        <dbReference type="Proteomes" id="UP000199024"/>
    </source>
</evidence>
<evidence type="ECO:0000256" key="3">
    <source>
        <dbReference type="ARBA" id="ARBA00022801"/>
    </source>
</evidence>
<evidence type="ECO:0000259" key="7">
    <source>
        <dbReference type="Pfam" id="PF00082"/>
    </source>
</evidence>
<feature type="active site" description="Charge relay system" evidence="5">
    <location>
        <position position="522"/>
    </location>
</feature>
<keyword evidence="2 5" id="KW-0645">Protease</keyword>
<keyword evidence="9" id="KW-1185">Reference proteome</keyword>
<dbReference type="GO" id="GO:0004252">
    <property type="term" value="F:serine-type endopeptidase activity"/>
    <property type="evidence" value="ECO:0007669"/>
    <property type="project" value="UniProtKB-UniRule"/>
</dbReference>
<feature type="region of interest" description="Disordered" evidence="6">
    <location>
        <begin position="1"/>
        <end position="22"/>
    </location>
</feature>
<evidence type="ECO:0000256" key="4">
    <source>
        <dbReference type="ARBA" id="ARBA00022825"/>
    </source>
</evidence>
<evidence type="ECO:0000256" key="1">
    <source>
        <dbReference type="ARBA" id="ARBA00011073"/>
    </source>
</evidence>
<evidence type="ECO:0000256" key="5">
    <source>
        <dbReference type="PROSITE-ProRule" id="PRU01240"/>
    </source>
</evidence>
<dbReference type="PROSITE" id="PS51892">
    <property type="entry name" value="SUBTILASE"/>
    <property type="match status" value="1"/>
</dbReference>
<dbReference type="Gene3D" id="3.40.50.200">
    <property type="entry name" value="Peptidase S8/S53 domain"/>
    <property type="match status" value="1"/>
</dbReference>
<sequence length="768" mass="84458">MDLDRRKRPGFGSRPDRDHQEQAKKISKAVDEALVSHAALRSTIVDPALIVRVRTATVLPEEEWERAGLVVLGHDDNDSVVLFSSDAELTEFRARLAAYEQGTPVGKKNPQYASLMAAIEDFGPLTPEDRIGSAMKADGFATPDSFALDTFFRLDVELWETGTQLERAAQVEQLLTEIRQHGGDVTDRYIGLSFTALRVSGTGATFRWLLTLPTVRMIDTPPEIDEDVEQLLNTTVFELGAIATPAADAPGIAILDSGINEAHPILAALVVEKMSFPATLGNNDQRGHGTKVSGVAAYGDLRDCIERKAFSPRIHLFSGKVVNDQGNFDDEKLVPSQMDAAIRYFHSRGCRIFNLSLGDRNAIYAGGKVGLWTSVLDELARELDILIVVATGNYRHVPPPGQAEEHLNAYPGYLLEPQSRLLEPAVGANVLTVGAIAHAAVVPNHGPGMVSVRPIAQVGEPAPFTRSGPGIHDAIKPELCDDGGNVLFDGVVQGLSRYSESEVFTTHPRYLERLFTTAKGTSYAAPLVAHKAAIVLQVFPGASANLLRALLANSARPPEPAVDRLQRLGGASVRNLCGYGIANATVASTSDTNRAVLYADDSIALDRFYVYEVPIPREFSETKGSRSIHVTLAFDPPTRHTRADYLGVQMSFRLVRGKSLEEVIDFYKKRDKEVDGELPELEGRYDCSFDPKSRLRECGTLQSAIFTMRQNPAAEYGETYYLVVRCERKWIADDFLQQRFAVVVELSHQVDVQLYERIRQRIQVRVPA</sequence>
<feature type="active site" description="Charge relay system" evidence="5">
    <location>
        <position position="288"/>
    </location>
</feature>
<dbReference type="PANTHER" id="PTHR43806:SF11">
    <property type="entry name" value="CEREVISIN-RELATED"/>
    <property type="match status" value="1"/>
</dbReference>
<dbReference type="InterPro" id="IPR050131">
    <property type="entry name" value="Peptidase_S8_subtilisin-like"/>
</dbReference>
<dbReference type="Proteomes" id="UP000199024">
    <property type="component" value="Unassembled WGS sequence"/>
</dbReference>
<comment type="similarity">
    <text evidence="1 5">Belongs to the peptidase S8 family.</text>
</comment>
<dbReference type="InterPro" id="IPR023827">
    <property type="entry name" value="Peptidase_S8_Asp-AS"/>
</dbReference>
<evidence type="ECO:0000313" key="8">
    <source>
        <dbReference type="EMBL" id="SFS15419.1"/>
    </source>
</evidence>
<dbReference type="InterPro" id="IPR000209">
    <property type="entry name" value="Peptidase_S8/S53_dom"/>
</dbReference>
<dbReference type="SUPFAM" id="SSF52743">
    <property type="entry name" value="Subtilisin-like"/>
    <property type="match status" value="1"/>
</dbReference>
<dbReference type="InterPro" id="IPR034074">
    <property type="entry name" value="Y4bN_pept_dom"/>
</dbReference>
<dbReference type="STRING" id="474950.SAMN05421771_2706"/>
<feature type="active site" description="Charge relay system" evidence="5">
    <location>
        <position position="256"/>
    </location>
</feature>
<dbReference type="Pfam" id="PF00082">
    <property type="entry name" value="Peptidase_S8"/>
    <property type="match status" value="1"/>
</dbReference>
<proteinExistence type="inferred from homology"/>
<organism evidence="8 9">
    <name type="scientific">Granulicella pectinivorans</name>
    <dbReference type="NCBI Taxonomy" id="474950"/>
    <lineage>
        <taxon>Bacteria</taxon>
        <taxon>Pseudomonadati</taxon>
        <taxon>Acidobacteriota</taxon>
        <taxon>Terriglobia</taxon>
        <taxon>Terriglobales</taxon>
        <taxon>Acidobacteriaceae</taxon>
        <taxon>Granulicella</taxon>
    </lineage>
</organism>
<dbReference type="AlphaFoldDB" id="A0A1I6MID4"/>
<dbReference type="InterPro" id="IPR036852">
    <property type="entry name" value="Peptidase_S8/S53_dom_sf"/>
</dbReference>
<keyword evidence="3 5" id="KW-0378">Hydrolase</keyword>
<dbReference type="GO" id="GO:0006508">
    <property type="term" value="P:proteolysis"/>
    <property type="evidence" value="ECO:0007669"/>
    <property type="project" value="UniProtKB-KW"/>
</dbReference>
<protein>
    <submittedName>
        <fullName evidence="8">Subtilase family protein</fullName>
    </submittedName>
</protein>
<name>A0A1I6MID4_9BACT</name>
<dbReference type="CDD" id="cd04847">
    <property type="entry name" value="Peptidases_S8_Subtilisin_like_2"/>
    <property type="match status" value="1"/>
</dbReference>
<dbReference type="EMBL" id="FOZL01000001">
    <property type="protein sequence ID" value="SFS15419.1"/>
    <property type="molecule type" value="Genomic_DNA"/>
</dbReference>
<dbReference type="PANTHER" id="PTHR43806">
    <property type="entry name" value="PEPTIDASE S8"/>
    <property type="match status" value="1"/>
</dbReference>
<dbReference type="PROSITE" id="PS00136">
    <property type="entry name" value="SUBTILASE_ASP"/>
    <property type="match status" value="1"/>
</dbReference>
<evidence type="ECO:0000256" key="2">
    <source>
        <dbReference type="ARBA" id="ARBA00022670"/>
    </source>
</evidence>
<dbReference type="InterPro" id="IPR015500">
    <property type="entry name" value="Peptidase_S8_subtilisin-rel"/>
</dbReference>
<gene>
    <name evidence="8" type="ORF">SAMN05421771_2706</name>
</gene>
<accession>A0A1I6MID4</accession>
<reference evidence="8 9" key="1">
    <citation type="submission" date="2016-10" db="EMBL/GenBank/DDBJ databases">
        <authorList>
            <person name="de Groot N.N."/>
        </authorList>
    </citation>
    <scope>NUCLEOTIDE SEQUENCE [LARGE SCALE GENOMIC DNA]</scope>
    <source>
        <strain evidence="8 9">DSM 21001</strain>
    </source>
</reference>
<dbReference type="RefSeq" id="WP_175529024.1">
    <property type="nucleotide sequence ID" value="NZ_FOZL01000001.1"/>
</dbReference>
<keyword evidence="4 5" id="KW-0720">Serine protease</keyword>
<feature type="domain" description="Peptidase S8/S53" evidence="7">
    <location>
        <begin position="252"/>
        <end position="580"/>
    </location>
</feature>
<evidence type="ECO:0000256" key="6">
    <source>
        <dbReference type="SAM" id="MobiDB-lite"/>
    </source>
</evidence>